<dbReference type="AlphaFoldDB" id="A0A2U1CRW9"/>
<evidence type="ECO:0000313" key="2">
    <source>
        <dbReference type="Proteomes" id="UP000246145"/>
    </source>
</evidence>
<dbReference type="EMBL" id="QEKO01000001">
    <property type="protein sequence ID" value="PVY68636.1"/>
    <property type="molecule type" value="Genomic_DNA"/>
</dbReference>
<dbReference type="Proteomes" id="UP000246145">
    <property type="component" value="Unassembled WGS sequence"/>
</dbReference>
<organism evidence="1 2">
    <name type="scientific">Pusillimonas noertemannii</name>
    <dbReference type="NCBI Taxonomy" id="305977"/>
    <lineage>
        <taxon>Bacteria</taxon>
        <taxon>Pseudomonadati</taxon>
        <taxon>Pseudomonadota</taxon>
        <taxon>Betaproteobacteria</taxon>
        <taxon>Burkholderiales</taxon>
        <taxon>Alcaligenaceae</taxon>
        <taxon>Pusillimonas</taxon>
    </lineage>
</organism>
<comment type="caution">
    <text evidence="1">The sequence shown here is derived from an EMBL/GenBank/DDBJ whole genome shotgun (WGS) entry which is preliminary data.</text>
</comment>
<accession>A0A2U1CRW9</accession>
<sequence length="70" mass="7939">MNIRHYLKQLALDLPARNGIDKSVFILARLFTPRSRWLSTDLRMAMNLVFAKSKLRALALTVLGRDAVIG</sequence>
<gene>
    <name evidence="1" type="ORF">C7440_1047</name>
</gene>
<evidence type="ECO:0000313" key="1">
    <source>
        <dbReference type="EMBL" id="PVY68636.1"/>
    </source>
</evidence>
<reference evidence="1 2" key="1">
    <citation type="submission" date="2018-04" db="EMBL/GenBank/DDBJ databases">
        <title>Genomic Encyclopedia of Type Strains, Phase IV (KMG-IV): sequencing the most valuable type-strain genomes for metagenomic binning, comparative biology and taxonomic classification.</title>
        <authorList>
            <person name="Goeker M."/>
        </authorList>
    </citation>
    <scope>NUCLEOTIDE SEQUENCE [LARGE SCALE GENOMIC DNA]</scope>
    <source>
        <strain evidence="1 2">DSM 10065</strain>
    </source>
</reference>
<name>A0A2U1CRW9_9BURK</name>
<dbReference type="RefSeq" id="WP_116517696.1">
    <property type="nucleotide sequence ID" value="NZ_JACCEX010000001.1"/>
</dbReference>
<keyword evidence="2" id="KW-1185">Reference proteome</keyword>
<protein>
    <submittedName>
        <fullName evidence="1">Uncharacterized protein</fullName>
    </submittedName>
</protein>
<proteinExistence type="predicted"/>